<dbReference type="GO" id="GO:0016301">
    <property type="term" value="F:kinase activity"/>
    <property type="evidence" value="ECO:0007669"/>
    <property type="project" value="UniProtKB-KW"/>
</dbReference>
<dbReference type="Gene3D" id="3.40.50.300">
    <property type="entry name" value="P-loop containing nucleotide triphosphate hydrolases"/>
    <property type="match status" value="1"/>
</dbReference>
<keyword evidence="1" id="KW-0808">Transferase</keyword>
<gene>
    <name evidence="1" type="ORF">B0B51_01555</name>
</gene>
<keyword evidence="1" id="KW-0418">Kinase</keyword>
<name>A0A1U9VDS3_9RALS</name>
<dbReference type="RefSeq" id="WP_078221680.1">
    <property type="nucleotide sequence ID" value="NZ_CP019911.1"/>
</dbReference>
<dbReference type="AlphaFoldDB" id="A0A1U9VDS3"/>
<dbReference type="InterPro" id="IPR027417">
    <property type="entry name" value="P-loop_NTPase"/>
</dbReference>
<evidence type="ECO:0000313" key="2">
    <source>
        <dbReference type="Proteomes" id="UP000189628"/>
    </source>
</evidence>
<accession>A0A1U9VDS3</accession>
<sequence length="184" mass="20246">MLIGLAGNAGVGKDTAAGYLRAAHSFRQIAFADPIRAMLLAALPSLEPKDFEHGRKEEILPGLDKSPRQLMQLLGTEWGRNLVHPEIWVRLAEDKVLAEHVSLGRALVISDVRAENEATMIRKYSGVIVHLHRKAAARVAAHSSEAGISVHPRDHVIHNDGRPEALFDTLDALVENLHFEQVNV</sequence>
<evidence type="ECO:0000313" key="1">
    <source>
        <dbReference type="EMBL" id="AQW28830.1"/>
    </source>
</evidence>
<reference evidence="1 2" key="1">
    <citation type="submission" date="2017-02" db="EMBL/GenBank/DDBJ databases">
        <title>Blood Disease Bacterium A2-HR MARDI.</title>
        <authorList>
            <person name="Badrun R."/>
            <person name="Abu Bakar N."/>
            <person name="Laboh R."/>
        </authorList>
    </citation>
    <scope>NUCLEOTIDE SEQUENCE [LARGE SCALE GENOMIC DNA]</scope>
    <source>
        <strain evidence="1 2">A2-HR MARDI</strain>
    </source>
</reference>
<organism evidence="1 2">
    <name type="scientific">blood disease bacterium A2-HR MARDI</name>
    <dbReference type="NCBI Taxonomy" id="1944648"/>
    <lineage>
        <taxon>Bacteria</taxon>
        <taxon>Pseudomonadati</taxon>
        <taxon>Pseudomonadota</taxon>
        <taxon>Betaproteobacteria</taxon>
        <taxon>Burkholderiales</taxon>
        <taxon>Burkholderiaceae</taxon>
        <taxon>Ralstonia</taxon>
        <taxon>Ralstonia solanacearum species complex</taxon>
    </lineage>
</organism>
<protein>
    <submittedName>
        <fullName evidence="1">Deoxynucleotide monophosphate kinase</fullName>
    </submittedName>
</protein>
<dbReference type="EMBL" id="CP019911">
    <property type="protein sequence ID" value="AQW28830.1"/>
    <property type="molecule type" value="Genomic_DNA"/>
</dbReference>
<dbReference type="InterPro" id="IPR048444">
    <property type="entry name" value="DNMK"/>
</dbReference>
<dbReference type="Pfam" id="PF21448">
    <property type="entry name" value="DNMK"/>
    <property type="match status" value="1"/>
</dbReference>
<dbReference type="Proteomes" id="UP000189628">
    <property type="component" value="Chromosome"/>
</dbReference>
<proteinExistence type="predicted"/>
<dbReference type="SUPFAM" id="SSF52540">
    <property type="entry name" value="P-loop containing nucleoside triphosphate hydrolases"/>
    <property type="match status" value="1"/>
</dbReference>